<sequence length="66" mass="7429">MDISSKTDRGSCSCCFGYITLLSLARFDVVEGVRLKILNIRRPSVGQLRSINRHRCNSQIICIKSV</sequence>
<dbReference type="EMBL" id="JBEAFC010000008">
    <property type="protein sequence ID" value="KAL1546378.1"/>
    <property type="molecule type" value="Genomic_DNA"/>
</dbReference>
<dbReference type="Proteomes" id="UP001567538">
    <property type="component" value="Unassembled WGS sequence"/>
</dbReference>
<protein>
    <submittedName>
        <fullName evidence="1">Uncharacterized protein</fullName>
    </submittedName>
</protein>
<keyword evidence="2" id="KW-1185">Reference proteome</keyword>
<organism evidence="1 2">
    <name type="scientific">Salvia divinorum</name>
    <name type="common">Maria pastora</name>
    <name type="synonym">Diviner's sage</name>
    <dbReference type="NCBI Taxonomy" id="28513"/>
    <lineage>
        <taxon>Eukaryota</taxon>
        <taxon>Viridiplantae</taxon>
        <taxon>Streptophyta</taxon>
        <taxon>Embryophyta</taxon>
        <taxon>Tracheophyta</taxon>
        <taxon>Spermatophyta</taxon>
        <taxon>Magnoliopsida</taxon>
        <taxon>eudicotyledons</taxon>
        <taxon>Gunneridae</taxon>
        <taxon>Pentapetalae</taxon>
        <taxon>asterids</taxon>
        <taxon>lamiids</taxon>
        <taxon>Lamiales</taxon>
        <taxon>Lamiaceae</taxon>
        <taxon>Nepetoideae</taxon>
        <taxon>Mentheae</taxon>
        <taxon>Salviinae</taxon>
        <taxon>Salvia</taxon>
        <taxon>Salvia subgen. Calosphace</taxon>
    </lineage>
</organism>
<reference evidence="1 2" key="1">
    <citation type="submission" date="2024-06" db="EMBL/GenBank/DDBJ databases">
        <title>A chromosome level genome sequence of Diviner's sage (Salvia divinorum).</title>
        <authorList>
            <person name="Ford S.A."/>
            <person name="Ro D.-K."/>
            <person name="Ness R.W."/>
            <person name="Phillips M.A."/>
        </authorList>
    </citation>
    <scope>NUCLEOTIDE SEQUENCE [LARGE SCALE GENOMIC DNA]</scope>
    <source>
        <strain evidence="1">SAF-2024a</strain>
        <tissue evidence="1">Leaf</tissue>
    </source>
</reference>
<dbReference type="AlphaFoldDB" id="A0ABD1GTB8"/>
<proteinExistence type="predicted"/>
<gene>
    <name evidence="1" type="ORF">AAHA92_22981</name>
</gene>
<comment type="caution">
    <text evidence="1">The sequence shown here is derived from an EMBL/GenBank/DDBJ whole genome shotgun (WGS) entry which is preliminary data.</text>
</comment>
<accession>A0ABD1GTB8</accession>
<evidence type="ECO:0000313" key="1">
    <source>
        <dbReference type="EMBL" id="KAL1546378.1"/>
    </source>
</evidence>
<evidence type="ECO:0000313" key="2">
    <source>
        <dbReference type="Proteomes" id="UP001567538"/>
    </source>
</evidence>
<name>A0ABD1GTB8_SALDI</name>